<dbReference type="InterPro" id="IPR000014">
    <property type="entry name" value="PAS"/>
</dbReference>
<dbReference type="SMART" id="SM00479">
    <property type="entry name" value="EXOIII"/>
    <property type="match status" value="1"/>
</dbReference>
<evidence type="ECO:0000259" key="9">
    <source>
        <dbReference type="SMART" id="SM00091"/>
    </source>
</evidence>
<keyword evidence="12" id="KW-1185">Reference proteome</keyword>
<evidence type="ECO:0000259" key="10">
    <source>
        <dbReference type="SMART" id="SM00479"/>
    </source>
</evidence>
<dbReference type="InterPro" id="IPR012337">
    <property type="entry name" value="RNaseH-like_sf"/>
</dbReference>
<dbReference type="GO" id="GO:0003677">
    <property type="term" value="F:DNA binding"/>
    <property type="evidence" value="ECO:0007669"/>
    <property type="project" value="InterPro"/>
</dbReference>
<evidence type="ECO:0000256" key="1">
    <source>
        <dbReference type="ARBA" id="ARBA00012417"/>
    </source>
</evidence>
<dbReference type="SMART" id="SM00091">
    <property type="entry name" value="PAS"/>
    <property type="match status" value="1"/>
</dbReference>
<reference evidence="11" key="2">
    <citation type="submission" date="2020-09" db="EMBL/GenBank/DDBJ databases">
        <authorList>
            <person name="Sun Q."/>
            <person name="Zhou Y."/>
        </authorList>
    </citation>
    <scope>NUCLEOTIDE SEQUENCE</scope>
    <source>
        <strain evidence="11">CGMCC 1.15254</strain>
    </source>
</reference>
<evidence type="ECO:0000256" key="3">
    <source>
        <dbReference type="ARBA" id="ARBA00022801"/>
    </source>
</evidence>
<dbReference type="InterPro" id="IPR013520">
    <property type="entry name" value="Ribonucl_H"/>
</dbReference>
<accession>A0A917C570</accession>
<dbReference type="SUPFAM" id="SSF55785">
    <property type="entry name" value="PYP-like sensor domain (PAS domain)"/>
    <property type="match status" value="1"/>
</dbReference>
<protein>
    <recommendedName>
        <fullName evidence="1">DNA-directed DNA polymerase</fullName>
        <ecNumber evidence="1">2.7.7.7</ecNumber>
    </recommendedName>
</protein>
<dbReference type="RefSeq" id="WP_188666434.1">
    <property type="nucleotide sequence ID" value="NZ_BMHV01000025.1"/>
</dbReference>
<evidence type="ECO:0000256" key="7">
    <source>
        <dbReference type="ARBA" id="ARBA00049244"/>
    </source>
</evidence>
<feature type="transmembrane region" description="Helical" evidence="8">
    <location>
        <begin position="49"/>
        <end position="72"/>
    </location>
</feature>
<feature type="domain" description="Exonuclease" evidence="10">
    <location>
        <begin position="519"/>
        <end position="687"/>
    </location>
</feature>
<dbReference type="FunFam" id="3.30.420.10:FF:000045">
    <property type="entry name" value="3'-5' exonuclease DinG"/>
    <property type="match status" value="1"/>
</dbReference>
<dbReference type="Proteomes" id="UP000632498">
    <property type="component" value="Unassembled WGS sequence"/>
</dbReference>
<evidence type="ECO:0000256" key="4">
    <source>
        <dbReference type="ARBA" id="ARBA00022839"/>
    </source>
</evidence>
<dbReference type="PANTHER" id="PTHR30231:SF4">
    <property type="entry name" value="PROTEIN NEN2"/>
    <property type="match status" value="1"/>
</dbReference>
<sequence>MLRRISKLSLRVRTLLFFALLGFFCLSIIVASFYFAFDHIQTHNDPADSLLLFGLGATIGIGLSIIAIGALFDLNVASPIQGLIRDIQTILHSNKNHRVEVSSGRYLDHLPETVRDLARQYRRQRLEIDQAIKEATAKTVDQKKTLEAVLKDLYEGVIICNLNNQVLLYNQRALSLLHVSGDIGLGRSLFSVIDNPPLLHSLRRLRNRLAEHRHEKHPEGLSTSFVCATRDGRFTLEARMTLLLGDEENIPVSYVLTFHDITEELGALGKRDHLLREATEGLRQPIANLRAAAEMVTKNDEMPEQMRTRFQNVLLEESQKLSERINRLAGDYHGLATGHWPMADIYSANLLSLVSLRLKDEKNITAMMTGIPCWLRGDSHSLVLALDQIVHNIHKITGARDFDLQSVQRNERIHIDVIWSGKELSSAEIDSWLDINLQESIGGMSLRDILEHHRCEMWSERMENGWSRLRLPMMTAQRPMADKTSEDLPARPEFYDFSLLNPSDKPLGEWGERPLSDLSYVVFDTETTGLKPSGGDEIIALAGVRILNGRILTGESFARLVNPNRKIPKSSIRFHGITDDMVKDKPPAQIVLPQFFEFAKDTVLVAHNAAFDMKFLHLKQDECRLNFDHPVLDTLLLSVLLHDHKTEHSLDDIARRFGIEIEGRHTAIGDTLVTAGIFLRMIPMLKARGIITLNDALRASHKIVEVRAQQAQF</sequence>
<gene>
    <name evidence="11" type="ORF">GCM10011332_28310</name>
</gene>
<dbReference type="EC" id="2.7.7.7" evidence="1"/>
<evidence type="ECO:0000313" key="12">
    <source>
        <dbReference type="Proteomes" id="UP000632498"/>
    </source>
</evidence>
<dbReference type="AlphaFoldDB" id="A0A917C570"/>
<evidence type="ECO:0000313" key="11">
    <source>
        <dbReference type="EMBL" id="GGF72690.1"/>
    </source>
</evidence>
<dbReference type="Pfam" id="PF00929">
    <property type="entry name" value="RNase_T"/>
    <property type="match status" value="1"/>
</dbReference>
<comment type="subunit">
    <text evidence="6">DNA polymerase III contains a core (composed of alpha, epsilon and theta chains) that associates with a tau subunit. This core dimerizes to form the POLIII' complex. PolIII' associates with the gamma complex (composed of gamma, delta, delta', psi and chi chains) and with the beta chain to form the complete DNA polymerase III complex.</text>
</comment>
<comment type="caution">
    <text evidence="11">The sequence shown here is derived from an EMBL/GenBank/DDBJ whole genome shotgun (WGS) entry which is preliminary data.</text>
</comment>
<feature type="transmembrane region" description="Helical" evidence="8">
    <location>
        <begin position="12"/>
        <end position="37"/>
    </location>
</feature>
<proteinExistence type="predicted"/>
<dbReference type="InterPro" id="IPR006054">
    <property type="entry name" value="DnaQ"/>
</dbReference>
<keyword evidence="2" id="KW-0540">Nuclease</keyword>
<name>A0A917C570_9PROT</name>
<dbReference type="CDD" id="cd00130">
    <property type="entry name" value="PAS"/>
    <property type="match status" value="1"/>
</dbReference>
<dbReference type="Gene3D" id="3.30.420.10">
    <property type="entry name" value="Ribonuclease H-like superfamily/Ribonuclease H"/>
    <property type="match status" value="1"/>
</dbReference>
<keyword evidence="3" id="KW-0378">Hydrolase</keyword>
<dbReference type="InterPro" id="IPR035965">
    <property type="entry name" value="PAS-like_dom_sf"/>
</dbReference>
<dbReference type="PANTHER" id="PTHR30231">
    <property type="entry name" value="DNA POLYMERASE III SUBUNIT EPSILON"/>
    <property type="match status" value="1"/>
</dbReference>
<evidence type="ECO:0000256" key="8">
    <source>
        <dbReference type="SAM" id="Phobius"/>
    </source>
</evidence>
<dbReference type="Gene3D" id="3.30.450.20">
    <property type="entry name" value="PAS domain"/>
    <property type="match status" value="1"/>
</dbReference>
<dbReference type="EMBL" id="BMHV01000025">
    <property type="protein sequence ID" value="GGF72690.1"/>
    <property type="molecule type" value="Genomic_DNA"/>
</dbReference>
<keyword evidence="8" id="KW-1133">Transmembrane helix</keyword>
<comment type="catalytic activity">
    <reaction evidence="7">
        <text>DNA(n) + a 2'-deoxyribonucleoside 5'-triphosphate = DNA(n+1) + diphosphate</text>
        <dbReference type="Rhea" id="RHEA:22508"/>
        <dbReference type="Rhea" id="RHEA-COMP:17339"/>
        <dbReference type="Rhea" id="RHEA-COMP:17340"/>
        <dbReference type="ChEBI" id="CHEBI:33019"/>
        <dbReference type="ChEBI" id="CHEBI:61560"/>
        <dbReference type="ChEBI" id="CHEBI:173112"/>
        <dbReference type="EC" id="2.7.7.7"/>
    </reaction>
</comment>
<dbReference type="InterPro" id="IPR036397">
    <property type="entry name" value="RNaseH_sf"/>
</dbReference>
<evidence type="ECO:0000256" key="5">
    <source>
        <dbReference type="ARBA" id="ARBA00025483"/>
    </source>
</evidence>
<dbReference type="CDD" id="cd06127">
    <property type="entry name" value="DEDDh"/>
    <property type="match status" value="1"/>
</dbReference>
<dbReference type="GO" id="GO:0006260">
    <property type="term" value="P:DNA replication"/>
    <property type="evidence" value="ECO:0007669"/>
    <property type="project" value="InterPro"/>
</dbReference>
<keyword evidence="4" id="KW-0269">Exonuclease</keyword>
<keyword evidence="8" id="KW-0812">Transmembrane</keyword>
<reference evidence="11" key="1">
    <citation type="journal article" date="2014" name="Int. J. Syst. Evol. Microbiol.">
        <title>Complete genome sequence of Corynebacterium casei LMG S-19264T (=DSM 44701T), isolated from a smear-ripened cheese.</title>
        <authorList>
            <consortium name="US DOE Joint Genome Institute (JGI-PGF)"/>
            <person name="Walter F."/>
            <person name="Albersmeier A."/>
            <person name="Kalinowski J."/>
            <person name="Ruckert C."/>
        </authorList>
    </citation>
    <scope>NUCLEOTIDE SEQUENCE</scope>
    <source>
        <strain evidence="11">CGMCC 1.15254</strain>
    </source>
</reference>
<dbReference type="GO" id="GO:0005829">
    <property type="term" value="C:cytosol"/>
    <property type="evidence" value="ECO:0007669"/>
    <property type="project" value="TreeGrafter"/>
</dbReference>
<organism evidence="11 12">
    <name type="scientific">Terasakiella brassicae</name>
    <dbReference type="NCBI Taxonomy" id="1634917"/>
    <lineage>
        <taxon>Bacteria</taxon>
        <taxon>Pseudomonadati</taxon>
        <taxon>Pseudomonadota</taxon>
        <taxon>Alphaproteobacteria</taxon>
        <taxon>Rhodospirillales</taxon>
        <taxon>Terasakiellaceae</taxon>
        <taxon>Terasakiella</taxon>
    </lineage>
</organism>
<keyword evidence="8" id="KW-0472">Membrane</keyword>
<dbReference type="NCBIfam" id="TIGR00573">
    <property type="entry name" value="dnaq"/>
    <property type="match status" value="1"/>
</dbReference>
<comment type="function">
    <text evidence="5">DNA polymerase III is a complex, multichain enzyme responsible for most of the replicative synthesis in bacteria. The epsilon subunit contain the editing function and is a proofreading 3'-5' exonuclease.</text>
</comment>
<dbReference type="SUPFAM" id="SSF53098">
    <property type="entry name" value="Ribonuclease H-like"/>
    <property type="match status" value="1"/>
</dbReference>
<dbReference type="GO" id="GO:0003887">
    <property type="term" value="F:DNA-directed DNA polymerase activity"/>
    <property type="evidence" value="ECO:0007669"/>
    <property type="project" value="UniProtKB-EC"/>
</dbReference>
<dbReference type="GO" id="GO:0008408">
    <property type="term" value="F:3'-5' exonuclease activity"/>
    <property type="evidence" value="ECO:0007669"/>
    <property type="project" value="TreeGrafter"/>
</dbReference>
<evidence type="ECO:0000256" key="6">
    <source>
        <dbReference type="ARBA" id="ARBA00026073"/>
    </source>
</evidence>
<evidence type="ECO:0000256" key="2">
    <source>
        <dbReference type="ARBA" id="ARBA00022722"/>
    </source>
</evidence>
<feature type="domain" description="PAS" evidence="9">
    <location>
        <begin position="144"/>
        <end position="210"/>
    </location>
</feature>